<dbReference type="OMA" id="GPFMWMW"/>
<evidence type="ECO:0000256" key="3">
    <source>
        <dbReference type="ARBA" id="ARBA00023136"/>
    </source>
</evidence>
<feature type="transmembrane region" description="Helical" evidence="4">
    <location>
        <begin position="125"/>
        <end position="144"/>
    </location>
</feature>
<keyword evidence="1 4" id="KW-0812">Transmembrane</keyword>
<keyword evidence="4" id="KW-0186">Copper</keyword>
<comment type="similarity">
    <text evidence="4">Belongs to the copper transporter (Ctr) (TC 1.A.56) family. SLC31A subfamily.</text>
</comment>
<dbReference type="AlphaFoldDB" id="A0A336M482"/>
<keyword evidence="4" id="KW-0187">Copper transport</keyword>
<reference evidence="5" key="1">
    <citation type="submission" date="2018-07" db="EMBL/GenBank/DDBJ databases">
        <authorList>
            <person name="Quirk P.G."/>
            <person name="Krulwich T.A."/>
        </authorList>
    </citation>
    <scope>NUCLEOTIDE SEQUENCE</scope>
</reference>
<proteinExistence type="inferred from homology"/>
<dbReference type="GO" id="GO:0005375">
    <property type="term" value="F:copper ion transmembrane transporter activity"/>
    <property type="evidence" value="ECO:0007669"/>
    <property type="project" value="UniProtKB-UniRule"/>
</dbReference>
<dbReference type="GO" id="GO:0016020">
    <property type="term" value="C:membrane"/>
    <property type="evidence" value="ECO:0007669"/>
    <property type="project" value="UniProtKB-SubCell"/>
</dbReference>
<dbReference type="Pfam" id="PF04145">
    <property type="entry name" value="Ctr"/>
    <property type="match status" value="1"/>
</dbReference>
<gene>
    <name evidence="5" type="primary">CSON011901</name>
</gene>
<organism evidence="5">
    <name type="scientific">Culicoides sonorensis</name>
    <name type="common">Biting midge</name>
    <dbReference type="NCBI Taxonomy" id="179676"/>
    <lineage>
        <taxon>Eukaryota</taxon>
        <taxon>Metazoa</taxon>
        <taxon>Ecdysozoa</taxon>
        <taxon>Arthropoda</taxon>
        <taxon>Hexapoda</taxon>
        <taxon>Insecta</taxon>
        <taxon>Pterygota</taxon>
        <taxon>Neoptera</taxon>
        <taxon>Endopterygota</taxon>
        <taxon>Diptera</taxon>
        <taxon>Nematocera</taxon>
        <taxon>Chironomoidea</taxon>
        <taxon>Ceratopogonidae</taxon>
        <taxon>Ceratopogoninae</taxon>
        <taxon>Culicoides</taxon>
        <taxon>Monoculicoides</taxon>
    </lineage>
</organism>
<comment type="subcellular location">
    <subcellularLocation>
        <location evidence="4">Membrane</location>
        <topology evidence="4">Multi-pass membrane protein</topology>
    </subcellularLocation>
</comment>
<name>A0A336M482_CULSO</name>
<keyword evidence="4" id="KW-0406">Ion transport</keyword>
<keyword evidence="2 4" id="KW-1133">Transmembrane helix</keyword>
<dbReference type="EMBL" id="UFQT01000538">
    <property type="protein sequence ID" value="SSX25065.1"/>
    <property type="molecule type" value="Genomic_DNA"/>
</dbReference>
<keyword evidence="4" id="KW-0813">Transport</keyword>
<evidence type="ECO:0000256" key="2">
    <source>
        <dbReference type="ARBA" id="ARBA00022989"/>
    </source>
</evidence>
<dbReference type="PANTHER" id="PTHR12483:SF115">
    <property type="entry name" value="COPPER TRANSPORT PROTEIN"/>
    <property type="match status" value="1"/>
</dbReference>
<dbReference type="InterPro" id="IPR007274">
    <property type="entry name" value="Cop_transporter"/>
</dbReference>
<evidence type="ECO:0000256" key="1">
    <source>
        <dbReference type="ARBA" id="ARBA00022692"/>
    </source>
</evidence>
<keyword evidence="3 4" id="KW-0472">Membrane</keyword>
<feature type="transmembrane region" description="Helical" evidence="4">
    <location>
        <begin position="43"/>
        <end position="64"/>
    </location>
</feature>
<protein>
    <recommendedName>
        <fullName evidence="4">Copper transport protein</fullName>
    </recommendedName>
</protein>
<sequence length="158" mass="18574">MSFFEDEHGGHHNHSARGPCPLIVSMHYDACEVILFKNWIADVIGTFIASTFGLFFIAILFEGIRYFREYMSRNETMQNRMRAKDGLPQKTNLQYIFGKNHITQSLLHGIQIAIGYWLMLIFMQFNFWLILVILLGAVVGYYFFAWMRQIKFEHCDVC</sequence>
<dbReference type="VEuPathDB" id="VectorBase:CSON011901"/>
<evidence type="ECO:0000256" key="4">
    <source>
        <dbReference type="RuleBase" id="RU367022"/>
    </source>
</evidence>
<accession>A0A336M482</accession>
<dbReference type="PANTHER" id="PTHR12483">
    <property type="entry name" value="SOLUTE CARRIER FAMILY 31 COPPER TRANSPORTERS"/>
    <property type="match status" value="1"/>
</dbReference>
<evidence type="ECO:0000313" key="5">
    <source>
        <dbReference type="EMBL" id="SSX25065.1"/>
    </source>
</evidence>
<feature type="transmembrane region" description="Helical" evidence="4">
    <location>
        <begin position="102"/>
        <end position="119"/>
    </location>
</feature>